<evidence type="ECO:0000313" key="3">
    <source>
        <dbReference type="Proteomes" id="UP001419910"/>
    </source>
</evidence>
<proteinExistence type="predicted"/>
<feature type="transmembrane region" description="Helical" evidence="1">
    <location>
        <begin position="12"/>
        <end position="32"/>
    </location>
</feature>
<keyword evidence="1" id="KW-0472">Membrane</keyword>
<feature type="transmembrane region" description="Helical" evidence="1">
    <location>
        <begin position="128"/>
        <end position="152"/>
    </location>
</feature>
<keyword evidence="3" id="KW-1185">Reference proteome</keyword>
<feature type="transmembrane region" description="Helical" evidence="1">
    <location>
        <begin position="84"/>
        <end position="107"/>
    </location>
</feature>
<protein>
    <submittedName>
        <fullName evidence="2">DUF2269 domain-containing protein</fullName>
    </submittedName>
</protein>
<organism evidence="2 3">
    <name type="scientific">Sphingomonas oligophenolica</name>
    <dbReference type="NCBI Taxonomy" id="301154"/>
    <lineage>
        <taxon>Bacteria</taxon>
        <taxon>Pseudomonadati</taxon>
        <taxon>Pseudomonadota</taxon>
        <taxon>Alphaproteobacteria</taxon>
        <taxon>Sphingomonadales</taxon>
        <taxon>Sphingomonadaceae</taxon>
        <taxon>Sphingomonas</taxon>
    </lineage>
</organism>
<dbReference type="Pfam" id="PF10027">
    <property type="entry name" value="DUF2269"/>
    <property type="match status" value="1"/>
</dbReference>
<evidence type="ECO:0000313" key="2">
    <source>
        <dbReference type="EMBL" id="MEN2790786.1"/>
    </source>
</evidence>
<comment type="caution">
    <text evidence="2">The sequence shown here is derived from an EMBL/GenBank/DDBJ whole genome shotgun (WGS) entry which is preliminary data.</text>
</comment>
<accession>A0ABU9Y4Q4</accession>
<keyword evidence="1" id="KW-0812">Transmembrane</keyword>
<gene>
    <name evidence="2" type="ORF">ABC974_14190</name>
</gene>
<dbReference type="InterPro" id="IPR018729">
    <property type="entry name" value="DUF2269_transmembrane"/>
</dbReference>
<feature type="transmembrane region" description="Helical" evidence="1">
    <location>
        <begin position="53"/>
        <end position="72"/>
    </location>
</feature>
<sequence length="155" mass="17495">MDAYLLVKTVHIISATILFGTGVGIANFFFFSQLSRDAATRRFAAAMTVRADFLFTLPAVIVQPLSGFWLVWKAGFAWDDAWLVWAYALYALAGICWVPVVLIQIRMKRMLEREAAGGALDQAAYRRLFLWWFALGWPAFGGLIAVFFLMVFKPT</sequence>
<reference evidence="2 3" key="1">
    <citation type="submission" date="2024-05" db="EMBL/GenBank/DDBJ databases">
        <authorList>
            <person name="Liu Q."/>
            <person name="Xin Y.-H."/>
        </authorList>
    </citation>
    <scope>NUCLEOTIDE SEQUENCE [LARGE SCALE GENOMIC DNA]</scope>
    <source>
        <strain evidence="2 3">CGMCC 1.10181</strain>
    </source>
</reference>
<dbReference type="EMBL" id="JBDIME010000012">
    <property type="protein sequence ID" value="MEN2790786.1"/>
    <property type="molecule type" value="Genomic_DNA"/>
</dbReference>
<keyword evidence="1" id="KW-1133">Transmembrane helix</keyword>
<evidence type="ECO:0000256" key="1">
    <source>
        <dbReference type="SAM" id="Phobius"/>
    </source>
</evidence>
<dbReference type="Proteomes" id="UP001419910">
    <property type="component" value="Unassembled WGS sequence"/>
</dbReference>
<name>A0ABU9Y4Q4_9SPHN</name>
<dbReference type="RefSeq" id="WP_343891194.1">
    <property type="nucleotide sequence ID" value="NZ_BAAAEH010000039.1"/>
</dbReference>